<gene>
    <name evidence="3" type="ORF">ACFQ22_10525</name>
</gene>
<dbReference type="PANTHER" id="PTHR30408:SF12">
    <property type="entry name" value="TYPE I RESTRICTION ENZYME MJAVIII SPECIFICITY SUBUNIT"/>
    <property type="match status" value="1"/>
</dbReference>
<name>A0ABW3PPC3_9LACO</name>
<keyword evidence="3" id="KW-0378">Hydrolase</keyword>
<accession>A0ABW3PPC3</accession>
<protein>
    <submittedName>
        <fullName evidence="3">Restriction endonuclease subunit S</fullName>
    </submittedName>
</protein>
<keyword evidence="3" id="KW-0540">Nuclease</keyword>
<organism evidence="3 4">
    <name type="scientific">Lentilactobacillus raoultii</name>
    <dbReference type="NCBI Taxonomy" id="1987503"/>
    <lineage>
        <taxon>Bacteria</taxon>
        <taxon>Bacillati</taxon>
        <taxon>Bacillota</taxon>
        <taxon>Bacilli</taxon>
        <taxon>Lactobacillales</taxon>
        <taxon>Lactobacillaceae</taxon>
        <taxon>Lentilactobacillus</taxon>
    </lineage>
</organism>
<proteinExistence type="predicted"/>
<dbReference type="GO" id="GO:0004519">
    <property type="term" value="F:endonuclease activity"/>
    <property type="evidence" value="ECO:0007669"/>
    <property type="project" value="UniProtKB-KW"/>
</dbReference>
<evidence type="ECO:0000256" key="2">
    <source>
        <dbReference type="ARBA" id="ARBA00023125"/>
    </source>
</evidence>
<reference evidence="4" key="1">
    <citation type="journal article" date="2019" name="Int. J. Syst. Evol. Microbiol.">
        <title>The Global Catalogue of Microorganisms (GCM) 10K type strain sequencing project: providing services to taxonomists for standard genome sequencing and annotation.</title>
        <authorList>
            <consortium name="The Broad Institute Genomics Platform"/>
            <consortium name="The Broad Institute Genome Sequencing Center for Infectious Disease"/>
            <person name="Wu L."/>
            <person name="Ma J."/>
        </authorList>
    </citation>
    <scope>NUCLEOTIDE SEQUENCE [LARGE SCALE GENOMIC DNA]</scope>
    <source>
        <strain evidence="4">CCUG 71848</strain>
    </source>
</reference>
<dbReference type="Proteomes" id="UP001597156">
    <property type="component" value="Unassembled WGS sequence"/>
</dbReference>
<dbReference type="SUPFAM" id="SSF116734">
    <property type="entry name" value="DNA methylase specificity domain"/>
    <property type="match status" value="2"/>
</dbReference>
<dbReference type="Gene3D" id="3.90.220.20">
    <property type="entry name" value="DNA methylase specificity domains"/>
    <property type="match status" value="2"/>
</dbReference>
<evidence type="ECO:0000313" key="3">
    <source>
        <dbReference type="EMBL" id="MFD1125783.1"/>
    </source>
</evidence>
<keyword evidence="1" id="KW-0680">Restriction system</keyword>
<dbReference type="PANTHER" id="PTHR30408">
    <property type="entry name" value="TYPE-1 RESTRICTION ENZYME ECOKI SPECIFICITY PROTEIN"/>
    <property type="match status" value="1"/>
</dbReference>
<dbReference type="InterPro" id="IPR044946">
    <property type="entry name" value="Restrct_endonuc_typeI_TRD_sf"/>
</dbReference>
<dbReference type="EMBL" id="JBHTLH010000038">
    <property type="protein sequence ID" value="MFD1125783.1"/>
    <property type="molecule type" value="Genomic_DNA"/>
</dbReference>
<keyword evidence="3" id="KW-0255">Endonuclease</keyword>
<dbReference type="InterPro" id="IPR052021">
    <property type="entry name" value="Type-I_RS_S_subunit"/>
</dbReference>
<comment type="caution">
    <text evidence="3">The sequence shown here is derived from an EMBL/GenBank/DDBJ whole genome shotgun (WGS) entry which is preliminary data.</text>
</comment>
<keyword evidence="4" id="KW-1185">Reference proteome</keyword>
<dbReference type="RefSeq" id="WP_121979322.1">
    <property type="nucleotide sequence ID" value="NZ_JBHTLH010000038.1"/>
</dbReference>
<sequence>MSEENQPKIRFKGFDDPWEQRKLGDVTEGISGNDGRTNLPILTISAGHGWMDQKSRFSQVIAGKELKNYTLLKRGQLSYNHGNSKLAKFGAVFELHAYNEALVPKVYHSFKVNNLSSGTFIDYLFSSKIPDQELRKLVTSGARMDGLLNISKNAFFGIKLNFPVKDEQEKIGSLLSLADNLIAANQSKLEQLKKLKKLLMQKIFSQEWRFKGFNDPWEQRKLGDVVDKVTRKNKNLQSKLPLTISAQFGLVDQRSFFSKQVASKNMKNYFLVRKGEFAYNKSYSNDYPWGTIKRLDLYSEGALSTLYIVFKPLKVVSDFLVAYYDSSFWYKEVSAKATEGARNHGLLNISPQDFFDTKLIIPRSNFEQGKIGNLLKHTNKVIAANQRRLDQLKKVKKYLMQNMFV</sequence>
<evidence type="ECO:0000313" key="4">
    <source>
        <dbReference type="Proteomes" id="UP001597156"/>
    </source>
</evidence>
<evidence type="ECO:0000256" key="1">
    <source>
        <dbReference type="ARBA" id="ARBA00022747"/>
    </source>
</evidence>
<keyword evidence="2" id="KW-0238">DNA-binding</keyword>